<dbReference type="PANTHER" id="PTHR46268">
    <property type="entry name" value="STRESS RESPONSE PROTEIN NHAX"/>
    <property type="match status" value="1"/>
</dbReference>
<protein>
    <submittedName>
        <fullName evidence="3">Universal stress protein</fullName>
    </submittedName>
</protein>
<dbReference type="InterPro" id="IPR014729">
    <property type="entry name" value="Rossmann-like_a/b/a_fold"/>
</dbReference>
<dbReference type="Gene3D" id="3.40.50.620">
    <property type="entry name" value="HUPs"/>
    <property type="match status" value="1"/>
</dbReference>
<evidence type="ECO:0000313" key="3">
    <source>
        <dbReference type="EMBL" id="TKR27707.1"/>
    </source>
</evidence>
<dbReference type="PANTHER" id="PTHR46268:SF24">
    <property type="entry name" value="UNIVERSAL STRESS PROTEIN"/>
    <property type="match status" value="1"/>
</dbReference>
<comment type="caution">
    <text evidence="3">The sequence shown here is derived from an EMBL/GenBank/DDBJ whole genome shotgun (WGS) entry which is preliminary data.</text>
</comment>
<dbReference type="Pfam" id="PF00582">
    <property type="entry name" value="Usp"/>
    <property type="match status" value="1"/>
</dbReference>
<dbReference type="CDD" id="cd00293">
    <property type="entry name" value="USP-like"/>
    <property type="match status" value="1"/>
</dbReference>
<organism evidence="3 4">
    <name type="scientific">Natronomonas salsuginis</name>
    <dbReference type="NCBI Taxonomy" id="2217661"/>
    <lineage>
        <taxon>Archaea</taxon>
        <taxon>Methanobacteriati</taxon>
        <taxon>Methanobacteriota</taxon>
        <taxon>Stenosarchaea group</taxon>
        <taxon>Halobacteria</taxon>
        <taxon>Halobacteriales</taxon>
        <taxon>Natronomonadaceae</taxon>
        <taxon>Natronomonas</taxon>
    </lineage>
</organism>
<dbReference type="SUPFAM" id="SSF52402">
    <property type="entry name" value="Adenine nucleotide alpha hydrolases-like"/>
    <property type="match status" value="1"/>
</dbReference>
<dbReference type="InterPro" id="IPR006016">
    <property type="entry name" value="UspA"/>
</dbReference>
<dbReference type="AlphaFoldDB" id="A0A4U5JJ11"/>
<dbReference type="EMBL" id="QKNX01000001">
    <property type="protein sequence ID" value="TKR27707.1"/>
    <property type="molecule type" value="Genomic_DNA"/>
</dbReference>
<dbReference type="InterPro" id="IPR006015">
    <property type="entry name" value="Universal_stress_UspA"/>
</dbReference>
<gene>
    <name evidence="3" type="ORF">DM868_01040</name>
</gene>
<proteinExistence type="inferred from homology"/>
<evidence type="ECO:0000256" key="1">
    <source>
        <dbReference type="ARBA" id="ARBA00008791"/>
    </source>
</evidence>
<comment type="similarity">
    <text evidence="1">Belongs to the universal stress protein A family.</text>
</comment>
<reference evidence="3 4" key="1">
    <citation type="submission" date="2019-04" db="EMBL/GenBank/DDBJ databases">
        <title>Natronomonas sp. F20-122 a newhaloarchaeon isolated from a saline saltern of Isla Bacuta, Huelva, Spain.</title>
        <authorList>
            <person name="Duran-Viseras A."/>
            <person name="Sanchez-Porro C."/>
            <person name="Ventosa A."/>
        </authorList>
    </citation>
    <scope>NUCLEOTIDE SEQUENCE [LARGE SCALE GENOMIC DNA]</scope>
    <source>
        <strain evidence="3 4">F20-122</strain>
    </source>
</reference>
<sequence length="149" mass="16356">MALAHVLVPMDGSPLSKRALRIALEEHPDATVTVLHVIDPTQPGYSYPIESDLDTEPLHGSEDWYERSEELADQLFSEARDIAAEYDATIETETATGEAGRTIVEFATDHDIDGILIGSHGRDDDDLSLLGSVTETVVFRSPVRVLLVR</sequence>
<dbReference type="Proteomes" id="UP000308037">
    <property type="component" value="Unassembled WGS sequence"/>
</dbReference>
<evidence type="ECO:0000313" key="4">
    <source>
        <dbReference type="Proteomes" id="UP000308037"/>
    </source>
</evidence>
<dbReference type="OrthoDB" id="271213at2157"/>
<keyword evidence="4" id="KW-1185">Reference proteome</keyword>
<dbReference type="PRINTS" id="PR01438">
    <property type="entry name" value="UNVRSLSTRESS"/>
</dbReference>
<evidence type="ECO:0000259" key="2">
    <source>
        <dbReference type="Pfam" id="PF00582"/>
    </source>
</evidence>
<dbReference type="RefSeq" id="WP_137275008.1">
    <property type="nucleotide sequence ID" value="NZ_QKNX01000001.1"/>
</dbReference>
<feature type="domain" description="UspA" evidence="2">
    <location>
        <begin position="5"/>
        <end position="149"/>
    </location>
</feature>
<accession>A0A4U5JJ11</accession>
<name>A0A4U5JJ11_9EURY</name>